<dbReference type="EMBL" id="KT159937">
    <property type="protein sequence ID" value="AKR04188.1"/>
    <property type="molecule type" value="Genomic_DNA"/>
</dbReference>
<evidence type="ECO:0000256" key="1">
    <source>
        <dbReference type="SAM" id="Phobius"/>
    </source>
</evidence>
<dbReference type="GeneID" id="25392231"/>
<dbReference type="RefSeq" id="YP_009162436.1">
    <property type="nucleotide sequence ID" value="NC_027707.1"/>
</dbReference>
<keyword evidence="1" id="KW-0472">Membrane</keyword>
<keyword evidence="1" id="KW-0812">Transmembrane</keyword>
<proteinExistence type="predicted"/>
<feature type="transmembrane region" description="Helical" evidence="1">
    <location>
        <begin position="23"/>
        <end position="45"/>
    </location>
</feature>
<evidence type="ECO:0000313" key="2">
    <source>
        <dbReference type="EMBL" id="AKR04188.1"/>
    </source>
</evidence>
<protein>
    <submittedName>
        <fullName evidence="2">Uncharacterized protein</fullName>
    </submittedName>
</protein>
<reference evidence="2 3" key="1">
    <citation type="journal article" date="2015" name="J. Virol.">
        <title>Salmon gill poxvirus, the deepest representative of the Chordopoxvirinae.</title>
        <authorList>
            <person name="Gjessing M.C."/>
            <person name="Yutin N."/>
            <person name="Tengs T."/>
            <person name="Senkevich T."/>
            <person name="Koonin E.V."/>
            <person name="Ronning H.P."/>
            <person name="Alarson M."/>
            <person name="Ylving S."/>
            <person name="Lie K.-I."/>
            <person name="Saure B."/>
            <person name="Tran L."/>
            <person name="Moss B."/>
            <person name="Dale O.B."/>
        </authorList>
    </citation>
    <scope>NUCLEOTIDE SEQUENCE [LARGE SCALE GENOMIC DNA]</scope>
    <source>
        <strain evidence="2">2012-04-F277-L3G</strain>
    </source>
</reference>
<evidence type="ECO:0000313" key="3">
    <source>
        <dbReference type="Proteomes" id="UP000105007"/>
    </source>
</evidence>
<name>A0A0H4XWG8_9POXV</name>
<keyword evidence="3" id="KW-1185">Reference proteome</keyword>
<gene>
    <name evidence="2" type="ORF">SGPV064</name>
</gene>
<dbReference type="Proteomes" id="UP000105007">
    <property type="component" value="Segment"/>
</dbReference>
<dbReference type="KEGG" id="vg:25392231"/>
<sequence>MTVQINHIFPGPVLEKNNFSNNFIFNVIGSIIMVSQIMVIIILLLKYYRPEFLLLYQQIVTGGNVSNSSLLKSFFEYIIPDSDMFTDYNRLETFNILKFITNVKQLTIRCENNKPVYTWNNVSKNFNIPIRTTCLDFVDGLKTN</sequence>
<organism evidence="2 3">
    <name type="scientific">Salmon gill poxvirus</name>
    <dbReference type="NCBI Taxonomy" id="1680908"/>
    <lineage>
        <taxon>Viruses</taxon>
        <taxon>Varidnaviria</taxon>
        <taxon>Bamfordvirae</taxon>
        <taxon>Nucleocytoviricota</taxon>
        <taxon>Pokkesviricetes</taxon>
        <taxon>Chitovirales</taxon>
        <taxon>Poxviridae</taxon>
        <taxon>Chordopoxvirinae</taxon>
        <taxon>Salmonpoxvirus</taxon>
        <taxon>Salmonpoxvirus gillpox</taxon>
        <taxon>Salmon gillpox virus</taxon>
    </lineage>
</organism>
<keyword evidence="1" id="KW-1133">Transmembrane helix</keyword>
<accession>A0A0H4XWG8</accession>